<reference evidence="1 2" key="1">
    <citation type="submission" date="2022-12" db="EMBL/GenBank/DDBJ databases">
        <title>Chromosome-level genome of Tegillarca granosa.</title>
        <authorList>
            <person name="Kim J."/>
        </authorList>
    </citation>
    <scope>NUCLEOTIDE SEQUENCE [LARGE SCALE GENOMIC DNA]</scope>
    <source>
        <strain evidence="1">Teg-2019</strain>
        <tissue evidence="1">Adductor muscle</tissue>
    </source>
</reference>
<gene>
    <name evidence="1" type="ORF">KUTeg_003826</name>
</gene>
<dbReference type="PANTHER" id="PTHR45013:SF1">
    <property type="entry name" value="NACHT DOMAIN- AND WD REPEAT-CONTAINING PROTEIN 1"/>
    <property type="match status" value="1"/>
</dbReference>
<dbReference type="InterPro" id="IPR043365">
    <property type="entry name" value="NWD1"/>
</dbReference>
<dbReference type="Proteomes" id="UP001217089">
    <property type="component" value="Unassembled WGS sequence"/>
</dbReference>
<evidence type="ECO:0000313" key="2">
    <source>
        <dbReference type="Proteomes" id="UP001217089"/>
    </source>
</evidence>
<dbReference type="InterPro" id="IPR015943">
    <property type="entry name" value="WD40/YVTN_repeat-like_dom_sf"/>
</dbReference>
<dbReference type="PANTHER" id="PTHR45013">
    <property type="entry name" value="NACHT DOMAIN- AND WD REPEAT-CONTAINING PROTEIN 1"/>
    <property type="match status" value="1"/>
</dbReference>
<dbReference type="SUPFAM" id="SSF69322">
    <property type="entry name" value="Tricorn protease domain 2"/>
    <property type="match status" value="1"/>
</dbReference>
<accession>A0ABQ9FSP1</accession>
<name>A0ABQ9FSP1_TEGGR</name>
<organism evidence="1 2">
    <name type="scientific">Tegillarca granosa</name>
    <name type="common">Malaysian cockle</name>
    <name type="synonym">Anadara granosa</name>
    <dbReference type="NCBI Taxonomy" id="220873"/>
    <lineage>
        <taxon>Eukaryota</taxon>
        <taxon>Metazoa</taxon>
        <taxon>Spiralia</taxon>
        <taxon>Lophotrochozoa</taxon>
        <taxon>Mollusca</taxon>
        <taxon>Bivalvia</taxon>
        <taxon>Autobranchia</taxon>
        <taxon>Pteriomorphia</taxon>
        <taxon>Arcoida</taxon>
        <taxon>Arcoidea</taxon>
        <taxon>Arcidae</taxon>
        <taxon>Tegillarca</taxon>
    </lineage>
</organism>
<proteinExistence type="predicted"/>
<comment type="caution">
    <text evidence="1">The sequence shown here is derived from an EMBL/GenBank/DDBJ whole genome shotgun (WGS) entry which is preliminary data.</text>
</comment>
<keyword evidence="2" id="KW-1185">Reference proteome</keyword>
<dbReference type="Gene3D" id="2.130.10.10">
    <property type="entry name" value="YVTN repeat-like/Quinoprotein amine dehydrogenase"/>
    <property type="match status" value="1"/>
</dbReference>
<dbReference type="EMBL" id="JARBDR010000214">
    <property type="protein sequence ID" value="KAJ8318735.1"/>
    <property type="molecule type" value="Genomic_DNA"/>
</dbReference>
<protein>
    <submittedName>
        <fullName evidence="1">Uncharacterized protein</fullName>
    </submittedName>
</protein>
<sequence>MYATGQQAEKLHVVLAETFMADRGVKRDITLARRKIAIQNADRQVTPKPLIPENTKKLRCLPYHLINAGSCINEHVVKDSCLCNLYFLTSKLFSFTLSSVFGDLNDFLNRREDEEICLLKQFFTACKVDLSQPSKLAVNLLSYVSIDPLHTSLKLLDQAREYLVSSNNPSVIPLYPGFTLHPDTSSALKMSWSGHTEIISYSTDTILLSDGAGRKDEESNDALTFYNITMKDHKTVYIPVNKNANIHLYGNRFIYISDDNIEIFDTEAEKNSSIPFGQLLSTYKTPLLPVYTTVSSDAALFAILFQNGDLLVFETSSMIKVASFLCGSIVEDINRVLFSNTDNLKVVVVGQTSTENTGTSSGFIKLFDLDHPNEQKYKIIANSFKKGLFQLSYSGNVIVWAVNVPNRSKIVFVNLDSLEECSFVNIGQKIVQLATSTAEDLSLVLTENGSLYVVENDGVIKMDLGTYDGVTCFGASWEQNCIFLGDRHGRISIYVEDKTK</sequence>
<evidence type="ECO:0000313" key="1">
    <source>
        <dbReference type="EMBL" id="KAJ8318735.1"/>
    </source>
</evidence>